<dbReference type="AlphaFoldDB" id="A0AAW1UKK9"/>
<protein>
    <submittedName>
        <fullName evidence="2">Uncharacterized protein</fullName>
    </submittedName>
</protein>
<comment type="caution">
    <text evidence="2">The sequence shown here is derived from an EMBL/GenBank/DDBJ whole genome shotgun (WGS) entry which is preliminary data.</text>
</comment>
<feature type="region of interest" description="Disordered" evidence="1">
    <location>
        <begin position="1"/>
        <end position="33"/>
    </location>
</feature>
<feature type="compositionally biased region" description="Polar residues" evidence="1">
    <location>
        <begin position="7"/>
        <end position="23"/>
    </location>
</feature>
<dbReference type="Proteomes" id="UP001431783">
    <property type="component" value="Unassembled WGS sequence"/>
</dbReference>
<keyword evidence="3" id="KW-1185">Reference proteome</keyword>
<evidence type="ECO:0000313" key="2">
    <source>
        <dbReference type="EMBL" id="KAK9880622.1"/>
    </source>
</evidence>
<gene>
    <name evidence="2" type="ORF">WA026_011863</name>
</gene>
<organism evidence="2 3">
    <name type="scientific">Henosepilachna vigintioctopunctata</name>
    <dbReference type="NCBI Taxonomy" id="420089"/>
    <lineage>
        <taxon>Eukaryota</taxon>
        <taxon>Metazoa</taxon>
        <taxon>Ecdysozoa</taxon>
        <taxon>Arthropoda</taxon>
        <taxon>Hexapoda</taxon>
        <taxon>Insecta</taxon>
        <taxon>Pterygota</taxon>
        <taxon>Neoptera</taxon>
        <taxon>Endopterygota</taxon>
        <taxon>Coleoptera</taxon>
        <taxon>Polyphaga</taxon>
        <taxon>Cucujiformia</taxon>
        <taxon>Coccinelloidea</taxon>
        <taxon>Coccinellidae</taxon>
        <taxon>Epilachninae</taxon>
        <taxon>Epilachnini</taxon>
        <taxon>Henosepilachna</taxon>
    </lineage>
</organism>
<sequence length="120" mass="13947">MALPAASYSSAVNNSHTLQAPETTSRKQTLETSEYLKYNDRNKLIENDEKFPVASNKNKNKDVDFTEVKYKKSRIDNQKKSIGTGKRQTHQEFTGPARKVWLYLYRVQRTATEQKKRGLY</sequence>
<accession>A0AAW1UKK9</accession>
<evidence type="ECO:0000256" key="1">
    <source>
        <dbReference type="SAM" id="MobiDB-lite"/>
    </source>
</evidence>
<dbReference type="EMBL" id="JARQZJ010000065">
    <property type="protein sequence ID" value="KAK9880622.1"/>
    <property type="molecule type" value="Genomic_DNA"/>
</dbReference>
<evidence type="ECO:0000313" key="3">
    <source>
        <dbReference type="Proteomes" id="UP001431783"/>
    </source>
</evidence>
<name>A0AAW1UKK9_9CUCU</name>
<proteinExistence type="predicted"/>
<reference evidence="2 3" key="1">
    <citation type="submission" date="2023-03" db="EMBL/GenBank/DDBJ databases">
        <title>Genome insight into feeding habits of ladybird beetles.</title>
        <authorList>
            <person name="Li H.-S."/>
            <person name="Huang Y.-H."/>
            <person name="Pang H."/>
        </authorList>
    </citation>
    <scope>NUCLEOTIDE SEQUENCE [LARGE SCALE GENOMIC DNA]</scope>
    <source>
        <strain evidence="2">SYSU_2023b</strain>
        <tissue evidence="2">Whole body</tissue>
    </source>
</reference>